<keyword evidence="1" id="KW-0677">Repeat</keyword>
<dbReference type="InterPro" id="IPR011990">
    <property type="entry name" value="TPR-like_helical_dom_sf"/>
</dbReference>
<evidence type="ECO:0000256" key="2">
    <source>
        <dbReference type="ARBA" id="ARBA00022803"/>
    </source>
</evidence>
<dbReference type="SUPFAM" id="SSF48452">
    <property type="entry name" value="TPR-like"/>
    <property type="match status" value="1"/>
</dbReference>
<proteinExistence type="predicted"/>
<gene>
    <name evidence="5" type="ORF">BRENAR_LOCUS992</name>
</gene>
<dbReference type="PROSITE" id="PS50005">
    <property type="entry name" value="TPR"/>
    <property type="match status" value="1"/>
</dbReference>
<dbReference type="PANTHER" id="PTHR16193:SF0">
    <property type="entry name" value="TETRATRICOPEPTIDE REPEAT PROTEIN 27"/>
    <property type="match status" value="1"/>
</dbReference>
<feature type="repeat" description="TPR" evidence="3">
    <location>
        <begin position="651"/>
        <end position="684"/>
    </location>
</feature>
<keyword evidence="2 3" id="KW-0802">TPR repeat</keyword>
<dbReference type="FunCoup" id="A0A448YH96">
    <property type="interactions" value="1186"/>
</dbReference>
<dbReference type="Gene3D" id="1.25.40.10">
    <property type="entry name" value="Tetratricopeptide repeat domain"/>
    <property type="match status" value="1"/>
</dbReference>
<feature type="region of interest" description="Disordered" evidence="4">
    <location>
        <begin position="316"/>
        <end position="340"/>
    </location>
</feature>
<dbReference type="InterPro" id="IPR044244">
    <property type="entry name" value="TTC27/Emw1"/>
</dbReference>
<sequence length="921" mass="103281">MATRLINDVNSLTVGDFIEQSTDKIVANFSATFADSDLQRTHVLLVAILFLQLFVQANFTGPKLPFESSADCLGFIKVISSSAVKDDEYASTLQLDLLRMLSLEGQEPYHLSESPIFLVLALRLLEKLQGTRISLLDDSSLQFDAQSVVEKASFHPEIDTHSDIVTASVCWWRARALQILQSLYSDFSGILTALSLRLLSTDVVSTFIDQTRINSGINQTLLLTFHLESSKCALAGESESQAVKSLLAASKVSGLEIVLTSCKAKRTKYQEKSVSSLTVLAKSQDSLLRLNPSEFCSLNPQDVKLNDDTFLERPLYDSFDDKGTSKSEEEGSTNNDMKRVKIDYSNYDDETGSQFQSEEVSRKLLPTVPRKEDIPSELTELDPNNQPALSNLDNIQLLLRMQAVKQNSPEGSNLVNEELIALVQRVLFSPDNSVNWLIFSRALWSRSLLETSRPKTVERGVLQLYSLVEELGVSSDKTARLFPKADDEIQFPGEFTDLTIKDSKQLVNSIRLRYVHLLPAMPKWSMDTQLAEKLIQLGLYKSALEIYGRLEKWTDAAVCCATTGSVNEAESLVQKALDRNPEDARAWCILGDLRSDPSLWEKSWNLGRYANAKKSLAKYYYNPPRDSGLERDVQKAIDSMYDCLSSNPISFENWYFYGCLGLEVSNYELAAEAFRRCVTIDETSPYALSNLASSLIKLGKFPEAFQALSKAVNAGETSKKSWRIWENYLIVAVKLGKWTQVLNASIVLLEAKRDTMGSGSLDLPITEKLIGLLVNEPYDPENLSFFQSTCIDFVCNKVPSVVNDNSRCWRDIAKVDLWRRKPWLALSDYEKAYRATLNSPQLGLEESAWNEAIDTCSDLVSAYENLGELPGRLGAGDVVCKDWKFKAKSVIRSLLSKGKSSWEYTDGYERLQEMKKEAMKA</sequence>
<keyword evidence="6" id="KW-1185">Reference proteome</keyword>
<protein>
    <submittedName>
        <fullName evidence="5">DEKNAAC101140</fullName>
    </submittedName>
</protein>
<dbReference type="Proteomes" id="UP000290900">
    <property type="component" value="Unassembled WGS sequence"/>
</dbReference>
<organism evidence="5 6">
    <name type="scientific">Brettanomyces naardenensis</name>
    <name type="common">Yeast</name>
    <dbReference type="NCBI Taxonomy" id="13370"/>
    <lineage>
        <taxon>Eukaryota</taxon>
        <taxon>Fungi</taxon>
        <taxon>Dikarya</taxon>
        <taxon>Ascomycota</taxon>
        <taxon>Saccharomycotina</taxon>
        <taxon>Pichiomycetes</taxon>
        <taxon>Pichiales</taxon>
        <taxon>Pichiaceae</taxon>
        <taxon>Brettanomyces</taxon>
    </lineage>
</organism>
<dbReference type="SMART" id="SM00028">
    <property type="entry name" value="TPR"/>
    <property type="match status" value="3"/>
</dbReference>
<evidence type="ECO:0000256" key="4">
    <source>
        <dbReference type="SAM" id="MobiDB-lite"/>
    </source>
</evidence>
<accession>A0A448YH96</accession>
<dbReference type="PANTHER" id="PTHR16193">
    <property type="entry name" value="TETRATRICOPEPTIDE REPEAT PROTEIN 27"/>
    <property type="match status" value="1"/>
</dbReference>
<reference evidence="5 6" key="1">
    <citation type="submission" date="2018-12" db="EMBL/GenBank/DDBJ databases">
        <authorList>
            <person name="Tiukova I."/>
            <person name="Dainat J."/>
        </authorList>
    </citation>
    <scope>NUCLEOTIDE SEQUENCE [LARGE SCALE GENOMIC DNA]</scope>
</reference>
<dbReference type="Pfam" id="PF13181">
    <property type="entry name" value="TPR_8"/>
    <property type="match status" value="1"/>
</dbReference>
<evidence type="ECO:0000313" key="5">
    <source>
        <dbReference type="EMBL" id="VEU20257.1"/>
    </source>
</evidence>
<evidence type="ECO:0000256" key="3">
    <source>
        <dbReference type="PROSITE-ProRule" id="PRU00339"/>
    </source>
</evidence>
<dbReference type="AlphaFoldDB" id="A0A448YH96"/>
<dbReference type="EMBL" id="CAACVR010000003">
    <property type="protein sequence ID" value="VEU20257.1"/>
    <property type="molecule type" value="Genomic_DNA"/>
</dbReference>
<dbReference type="InterPro" id="IPR019734">
    <property type="entry name" value="TPR_rpt"/>
</dbReference>
<dbReference type="STRING" id="13370.A0A448YH96"/>
<dbReference type="InParanoid" id="A0A448YH96"/>
<dbReference type="OrthoDB" id="1936594at2759"/>
<evidence type="ECO:0000256" key="1">
    <source>
        <dbReference type="ARBA" id="ARBA00022737"/>
    </source>
</evidence>
<evidence type="ECO:0000313" key="6">
    <source>
        <dbReference type="Proteomes" id="UP000290900"/>
    </source>
</evidence>
<name>A0A448YH96_BRENA</name>
<feature type="compositionally biased region" description="Basic and acidic residues" evidence="4">
    <location>
        <begin position="316"/>
        <end position="329"/>
    </location>
</feature>